<sequence length="555" mass="59704">MGNTPSARGHQEDTVDYGSLNPQGVYTGPRDWNHTTVTQLICARKLAPFYRPLEDYNTAWDDDQILAARKELPLPEGAEPGTRVEAPSTSSRSHGKKMSGSRDPSRPEAAVYRGAVECPICFLYYPPNINHSRCCDQAICTECFVQIKRSEPTTTHLVSEPAACPYCVQDNFGVVYTPPPWRAGIGSENGTGLWSDTPKMPQHPPESGTPAHKRRQKSYSAESPEVVTTDQIRPDWEAKLAAVRAAVARRANRRIIMRQVGDRLIPVGVTSGRVHPLSPEEAAAVAESTDNSGSRRSRRQQRPQNSNFEQWMGIPNQDLEELMIMEAMRLSLIEHEDQQRKEADEKKKSAASQAAPESPISEQDTPGPGPSTLEARASHELSSLSSMTSLSPLPIPRSSGSPIPPESGGSSRNSPTPSSSYAPTQITPSSNIGFALSGAAETARAILRSTSTGPESQSEESHGGRSAAPEGEAGNDGGGGRLSRDSVPVIIVQGGHPSEESEGEATSLPSTSDHRVQGSADANHNGNADSGLVQPLHRNVSPEQLRSEAKLKESV</sequence>
<organism evidence="1 2">
    <name type="scientific">Pluteus cervinus</name>
    <dbReference type="NCBI Taxonomy" id="181527"/>
    <lineage>
        <taxon>Eukaryota</taxon>
        <taxon>Fungi</taxon>
        <taxon>Dikarya</taxon>
        <taxon>Basidiomycota</taxon>
        <taxon>Agaricomycotina</taxon>
        <taxon>Agaricomycetes</taxon>
        <taxon>Agaricomycetidae</taxon>
        <taxon>Agaricales</taxon>
        <taxon>Pluteineae</taxon>
        <taxon>Pluteaceae</taxon>
        <taxon>Pluteus</taxon>
    </lineage>
</organism>
<evidence type="ECO:0000313" key="1">
    <source>
        <dbReference type="EMBL" id="TFK64085.1"/>
    </source>
</evidence>
<proteinExistence type="predicted"/>
<dbReference type="Proteomes" id="UP000308600">
    <property type="component" value="Unassembled WGS sequence"/>
</dbReference>
<reference evidence="1 2" key="1">
    <citation type="journal article" date="2019" name="Nat. Ecol. Evol.">
        <title>Megaphylogeny resolves global patterns of mushroom evolution.</title>
        <authorList>
            <person name="Varga T."/>
            <person name="Krizsan K."/>
            <person name="Foldi C."/>
            <person name="Dima B."/>
            <person name="Sanchez-Garcia M."/>
            <person name="Sanchez-Ramirez S."/>
            <person name="Szollosi G.J."/>
            <person name="Szarkandi J.G."/>
            <person name="Papp V."/>
            <person name="Albert L."/>
            <person name="Andreopoulos W."/>
            <person name="Angelini C."/>
            <person name="Antonin V."/>
            <person name="Barry K.W."/>
            <person name="Bougher N.L."/>
            <person name="Buchanan P."/>
            <person name="Buyck B."/>
            <person name="Bense V."/>
            <person name="Catcheside P."/>
            <person name="Chovatia M."/>
            <person name="Cooper J."/>
            <person name="Damon W."/>
            <person name="Desjardin D."/>
            <person name="Finy P."/>
            <person name="Geml J."/>
            <person name="Haridas S."/>
            <person name="Hughes K."/>
            <person name="Justo A."/>
            <person name="Karasinski D."/>
            <person name="Kautmanova I."/>
            <person name="Kiss B."/>
            <person name="Kocsube S."/>
            <person name="Kotiranta H."/>
            <person name="LaButti K.M."/>
            <person name="Lechner B.E."/>
            <person name="Liimatainen K."/>
            <person name="Lipzen A."/>
            <person name="Lukacs Z."/>
            <person name="Mihaltcheva S."/>
            <person name="Morgado L.N."/>
            <person name="Niskanen T."/>
            <person name="Noordeloos M.E."/>
            <person name="Ohm R.A."/>
            <person name="Ortiz-Santana B."/>
            <person name="Ovrebo C."/>
            <person name="Racz N."/>
            <person name="Riley R."/>
            <person name="Savchenko A."/>
            <person name="Shiryaev A."/>
            <person name="Soop K."/>
            <person name="Spirin V."/>
            <person name="Szebenyi C."/>
            <person name="Tomsovsky M."/>
            <person name="Tulloss R.E."/>
            <person name="Uehling J."/>
            <person name="Grigoriev I.V."/>
            <person name="Vagvolgyi C."/>
            <person name="Papp T."/>
            <person name="Martin F.M."/>
            <person name="Miettinen O."/>
            <person name="Hibbett D.S."/>
            <person name="Nagy L.G."/>
        </authorList>
    </citation>
    <scope>NUCLEOTIDE SEQUENCE [LARGE SCALE GENOMIC DNA]</scope>
    <source>
        <strain evidence="1 2">NL-1719</strain>
    </source>
</reference>
<protein>
    <submittedName>
        <fullName evidence="1">Uncharacterized protein</fullName>
    </submittedName>
</protein>
<keyword evidence="2" id="KW-1185">Reference proteome</keyword>
<name>A0ACD3AF77_9AGAR</name>
<accession>A0ACD3AF77</accession>
<gene>
    <name evidence="1" type="ORF">BDN72DRAFT_287276</name>
</gene>
<dbReference type="EMBL" id="ML208490">
    <property type="protein sequence ID" value="TFK64085.1"/>
    <property type="molecule type" value="Genomic_DNA"/>
</dbReference>
<evidence type="ECO:0000313" key="2">
    <source>
        <dbReference type="Proteomes" id="UP000308600"/>
    </source>
</evidence>